<gene>
    <name evidence="1" type="ORF">HZH66_005042</name>
</gene>
<evidence type="ECO:0000313" key="2">
    <source>
        <dbReference type="Proteomes" id="UP000614350"/>
    </source>
</evidence>
<keyword evidence="2" id="KW-1185">Reference proteome</keyword>
<evidence type="ECO:0000313" key="1">
    <source>
        <dbReference type="EMBL" id="KAF7402775.1"/>
    </source>
</evidence>
<accession>A0A834KA70</accession>
<comment type="caution">
    <text evidence="1">The sequence shown here is derived from an EMBL/GenBank/DDBJ whole genome shotgun (WGS) entry which is preliminary data.</text>
</comment>
<protein>
    <submittedName>
        <fullName evidence="1">Uncharacterized protein</fullName>
    </submittedName>
</protein>
<dbReference type="AlphaFoldDB" id="A0A834KA70"/>
<organism evidence="1 2">
    <name type="scientific">Vespula vulgaris</name>
    <name type="common">Yellow jacket</name>
    <name type="synonym">Wasp</name>
    <dbReference type="NCBI Taxonomy" id="7454"/>
    <lineage>
        <taxon>Eukaryota</taxon>
        <taxon>Metazoa</taxon>
        <taxon>Ecdysozoa</taxon>
        <taxon>Arthropoda</taxon>
        <taxon>Hexapoda</taxon>
        <taxon>Insecta</taxon>
        <taxon>Pterygota</taxon>
        <taxon>Neoptera</taxon>
        <taxon>Endopterygota</taxon>
        <taxon>Hymenoptera</taxon>
        <taxon>Apocrita</taxon>
        <taxon>Aculeata</taxon>
        <taxon>Vespoidea</taxon>
        <taxon>Vespidae</taxon>
        <taxon>Vespinae</taxon>
        <taxon>Vespula</taxon>
    </lineage>
</organism>
<dbReference type="Proteomes" id="UP000614350">
    <property type="component" value="Unassembled WGS sequence"/>
</dbReference>
<proteinExistence type="predicted"/>
<sequence>MARLRENLSPQYRLKKGGMQTQLVGRVTRARCATHLHCSETMSSTFIYRIAWINVSIAPVLPEGLELDLSTCENTTLSLPVKTRIGCSRYTVAKCRPSNIQAKNEERPLANVPKKFRKLDSPSNNASEALLREPAFLADSGPGGVPALGKV</sequence>
<dbReference type="EMBL" id="JACSEA010000004">
    <property type="protein sequence ID" value="KAF7402775.1"/>
    <property type="molecule type" value="Genomic_DNA"/>
</dbReference>
<reference evidence="1" key="1">
    <citation type="journal article" date="2020" name="G3 (Bethesda)">
        <title>High-Quality Assemblies for Three Invasive Social Wasps from the &lt;i&gt;Vespula&lt;/i&gt; Genus.</title>
        <authorList>
            <person name="Harrop T.W.R."/>
            <person name="Guhlin J."/>
            <person name="McLaughlin G.M."/>
            <person name="Permina E."/>
            <person name="Stockwell P."/>
            <person name="Gilligan J."/>
            <person name="Le Lec M.F."/>
            <person name="Gruber M.A.M."/>
            <person name="Quinn O."/>
            <person name="Lovegrove M."/>
            <person name="Duncan E.J."/>
            <person name="Remnant E.J."/>
            <person name="Van Eeckhoven J."/>
            <person name="Graham B."/>
            <person name="Knapp R.A."/>
            <person name="Langford K.W."/>
            <person name="Kronenberg Z."/>
            <person name="Press M.O."/>
            <person name="Eacker S.M."/>
            <person name="Wilson-Rankin E.E."/>
            <person name="Purcell J."/>
            <person name="Lester P.J."/>
            <person name="Dearden P.K."/>
        </authorList>
    </citation>
    <scope>NUCLEOTIDE SEQUENCE</scope>
    <source>
        <strain evidence="1">Marl-1</strain>
    </source>
</reference>
<name>A0A834KA70_VESVU</name>